<organism evidence="13 14">
    <name type="scientific">Streptomyces aureus</name>
    <dbReference type="NCBI Taxonomy" id="193461"/>
    <lineage>
        <taxon>Bacteria</taxon>
        <taxon>Bacillati</taxon>
        <taxon>Actinomycetota</taxon>
        <taxon>Actinomycetes</taxon>
        <taxon>Kitasatosporales</taxon>
        <taxon>Streptomycetaceae</taxon>
        <taxon>Streptomyces</taxon>
    </lineage>
</organism>
<dbReference type="Gene3D" id="3.50.30.40">
    <property type="entry name" value="Ribonuclease E inhibitor RraA/RraA-like"/>
    <property type="match status" value="1"/>
</dbReference>
<dbReference type="CDD" id="cd16841">
    <property type="entry name" value="RraA_family"/>
    <property type="match status" value="1"/>
</dbReference>
<gene>
    <name evidence="13" type="ORF">ACEG43_45995</name>
</gene>
<comment type="catalytic activity">
    <reaction evidence="12">
        <text>oxaloacetate + H(+) = pyruvate + CO2</text>
        <dbReference type="Rhea" id="RHEA:15641"/>
        <dbReference type="ChEBI" id="CHEBI:15361"/>
        <dbReference type="ChEBI" id="CHEBI:15378"/>
        <dbReference type="ChEBI" id="CHEBI:16452"/>
        <dbReference type="ChEBI" id="CHEBI:16526"/>
        <dbReference type="EC" id="4.1.1.112"/>
    </reaction>
</comment>
<evidence type="ECO:0000256" key="2">
    <source>
        <dbReference type="ARBA" id="ARBA00001968"/>
    </source>
</evidence>
<evidence type="ECO:0000313" key="13">
    <source>
        <dbReference type="EMBL" id="MFA3843388.1"/>
    </source>
</evidence>
<dbReference type="EMBL" id="JBGOSP010000058">
    <property type="protein sequence ID" value="MFA3843388.1"/>
    <property type="molecule type" value="Genomic_DNA"/>
</dbReference>
<dbReference type="InterPro" id="IPR036704">
    <property type="entry name" value="RraA/RraA-like_sf"/>
</dbReference>
<dbReference type="RefSeq" id="WP_372567210.1">
    <property type="nucleotide sequence ID" value="NZ_JBGOSP010000058.1"/>
</dbReference>
<comment type="catalytic activity">
    <reaction evidence="1">
        <text>4-hydroxy-4-methyl-2-oxoglutarate = 2 pyruvate</text>
        <dbReference type="Rhea" id="RHEA:22748"/>
        <dbReference type="ChEBI" id="CHEBI:15361"/>
        <dbReference type="ChEBI" id="CHEBI:58276"/>
        <dbReference type="EC" id="4.1.3.17"/>
    </reaction>
</comment>
<evidence type="ECO:0000256" key="12">
    <source>
        <dbReference type="ARBA" id="ARBA00047973"/>
    </source>
</evidence>
<comment type="cofactor">
    <cofactor evidence="2">
        <name>a divalent metal cation</name>
        <dbReference type="ChEBI" id="CHEBI:60240"/>
    </cofactor>
</comment>
<keyword evidence="14" id="KW-1185">Reference proteome</keyword>
<comment type="caution">
    <text evidence="13">The sequence shown here is derived from an EMBL/GenBank/DDBJ whole genome shotgun (WGS) entry which is preliminary data.</text>
</comment>
<proteinExistence type="inferred from homology"/>
<evidence type="ECO:0000256" key="4">
    <source>
        <dbReference type="ARBA" id="ARBA00011233"/>
    </source>
</evidence>
<evidence type="ECO:0000256" key="5">
    <source>
        <dbReference type="ARBA" id="ARBA00012213"/>
    </source>
</evidence>
<name>A0ABV4T203_9ACTN</name>
<accession>A0ABV4T203</accession>
<evidence type="ECO:0000313" key="14">
    <source>
        <dbReference type="Proteomes" id="UP001571476"/>
    </source>
</evidence>
<dbReference type="EC" id="4.1.1.112" evidence="6"/>
<evidence type="ECO:0000256" key="6">
    <source>
        <dbReference type="ARBA" id="ARBA00012947"/>
    </source>
</evidence>
<reference evidence="13 14" key="1">
    <citation type="submission" date="2024-08" db="EMBL/GenBank/DDBJ databases">
        <title>Genome sequence of Streptomyces aureus CACIA-1.46HGO.</title>
        <authorList>
            <person name="Evangelista-Martinez Z."/>
        </authorList>
    </citation>
    <scope>NUCLEOTIDE SEQUENCE [LARGE SCALE GENOMIC DNA]</scope>
    <source>
        <strain evidence="13 14">CACIA-1.46HGO</strain>
    </source>
</reference>
<comment type="subunit">
    <text evidence="4">Homotrimer.</text>
</comment>
<sequence length="223" mass="22970">MHIVENPVADSIPAPLLEKLHEVSFPTLGHFHERGFLDPAVHSHLPGAKIAGKAVTVQIPGIDSSLMHRAVALLEPGDVLVVATGGDRGHAPVGEVVAHAAKVVGASAIVIDGVMTDVREVARIGLPVFAYGTSLMTTKLLGLPHGAVNVPVSVGGVVISPGDVVLGDDNGLLAIPVADVERLIDHALESDAAEHRLIEQLDAGVPLPDVTVANKVLAEALRG</sequence>
<dbReference type="Proteomes" id="UP001571476">
    <property type="component" value="Unassembled WGS sequence"/>
</dbReference>
<evidence type="ECO:0000256" key="10">
    <source>
        <dbReference type="ARBA" id="ARBA00030169"/>
    </source>
</evidence>
<dbReference type="Pfam" id="PF03737">
    <property type="entry name" value="RraA-like"/>
    <property type="match status" value="1"/>
</dbReference>
<dbReference type="EC" id="4.1.3.17" evidence="5"/>
<comment type="similarity">
    <text evidence="3">Belongs to the class II aldolase/RraA-like family.</text>
</comment>
<dbReference type="SUPFAM" id="SSF89562">
    <property type="entry name" value="RraA-like"/>
    <property type="match status" value="1"/>
</dbReference>
<evidence type="ECO:0000256" key="8">
    <source>
        <dbReference type="ARBA" id="ARBA00025046"/>
    </source>
</evidence>
<evidence type="ECO:0000256" key="3">
    <source>
        <dbReference type="ARBA" id="ARBA00008621"/>
    </source>
</evidence>
<protein>
    <recommendedName>
        <fullName evidence="7">Putative 4-hydroxy-4-methyl-2-oxoglutarate aldolase</fullName>
        <ecNumber evidence="6">4.1.1.112</ecNumber>
        <ecNumber evidence="5">4.1.3.17</ecNumber>
    </recommendedName>
    <alternativeName>
        <fullName evidence="11">Oxaloacetate decarboxylase</fullName>
    </alternativeName>
    <alternativeName>
        <fullName evidence="9">Regulator of ribonuclease activity homolog</fullName>
    </alternativeName>
    <alternativeName>
        <fullName evidence="10">RraA-like protein</fullName>
    </alternativeName>
</protein>
<comment type="function">
    <text evidence="8">Catalyzes the aldol cleavage of 4-hydroxy-4-methyl-2-oxoglutarate (HMG) into 2 molecules of pyruvate. Also contains a secondary oxaloacetate (OAA) decarboxylase activity due to the common pyruvate enolate transition state formed following C-C bond cleavage in the retro-aldol and decarboxylation reactions.</text>
</comment>
<dbReference type="PANTHER" id="PTHR33254:SF4">
    <property type="entry name" value="4-HYDROXY-4-METHYL-2-OXOGLUTARATE ALDOLASE 3-RELATED"/>
    <property type="match status" value="1"/>
</dbReference>
<evidence type="ECO:0000256" key="7">
    <source>
        <dbReference type="ARBA" id="ARBA00016549"/>
    </source>
</evidence>
<dbReference type="PANTHER" id="PTHR33254">
    <property type="entry name" value="4-HYDROXY-4-METHYL-2-OXOGLUTARATE ALDOLASE 3-RELATED"/>
    <property type="match status" value="1"/>
</dbReference>
<dbReference type="InterPro" id="IPR005493">
    <property type="entry name" value="RraA/RraA-like"/>
</dbReference>
<evidence type="ECO:0000256" key="1">
    <source>
        <dbReference type="ARBA" id="ARBA00001342"/>
    </source>
</evidence>
<evidence type="ECO:0000256" key="11">
    <source>
        <dbReference type="ARBA" id="ARBA00032305"/>
    </source>
</evidence>
<evidence type="ECO:0000256" key="9">
    <source>
        <dbReference type="ARBA" id="ARBA00029596"/>
    </source>
</evidence>